<dbReference type="PANTHER" id="PTHR43977">
    <property type="entry name" value="STRUCTURAL MAINTENANCE OF CHROMOSOMES PROTEIN 3"/>
    <property type="match status" value="1"/>
</dbReference>
<evidence type="ECO:0000256" key="7">
    <source>
        <dbReference type="SAM" id="MobiDB-lite"/>
    </source>
</evidence>
<dbReference type="Gene3D" id="1.20.1060.20">
    <property type="match status" value="1"/>
</dbReference>
<dbReference type="EMBL" id="JBHTLT010000016">
    <property type="protein sequence ID" value="MFD1204119.1"/>
    <property type="molecule type" value="Genomic_DNA"/>
</dbReference>
<accession>A0ABW3TV33</accession>
<dbReference type="InterPro" id="IPR036277">
    <property type="entry name" value="SMC_hinge_sf"/>
</dbReference>
<keyword evidence="1 6" id="KW-0963">Cytoplasm</keyword>
<dbReference type="SUPFAM" id="SSF75553">
    <property type="entry name" value="Smc hinge domain"/>
    <property type="match status" value="1"/>
</dbReference>
<dbReference type="SUPFAM" id="SSF52540">
    <property type="entry name" value="P-loop containing nucleoside triphosphate hydrolases"/>
    <property type="match status" value="1"/>
</dbReference>
<evidence type="ECO:0000313" key="9">
    <source>
        <dbReference type="EMBL" id="MFD1204119.1"/>
    </source>
</evidence>
<dbReference type="CDD" id="cd03278">
    <property type="entry name" value="ABC_SMC_barmotin"/>
    <property type="match status" value="2"/>
</dbReference>
<feature type="coiled-coil region" evidence="6">
    <location>
        <begin position="722"/>
        <end position="756"/>
    </location>
</feature>
<dbReference type="PIRSF" id="PIRSF005719">
    <property type="entry name" value="SMC"/>
    <property type="match status" value="1"/>
</dbReference>
<dbReference type="Pfam" id="PF06470">
    <property type="entry name" value="SMC_hinge"/>
    <property type="match status" value="1"/>
</dbReference>
<keyword evidence="10" id="KW-1185">Reference proteome</keyword>
<keyword evidence="5 6" id="KW-0238">DNA-binding</keyword>
<evidence type="ECO:0000256" key="1">
    <source>
        <dbReference type="ARBA" id="ARBA00022490"/>
    </source>
</evidence>
<dbReference type="Gene3D" id="3.30.70.1620">
    <property type="match status" value="1"/>
</dbReference>
<comment type="caution">
    <text evidence="9">The sequence shown here is derived from an EMBL/GenBank/DDBJ whole genome shotgun (WGS) entry which is preliminary data.</text>
</comment>
<keyword evidence="4 6" id="KW-0175">Coiled coil</keyword>
<dbReference type="RefSeq" id="WP_381479768.1">
    <property type="nucleotide sequence ID" value="NZ_JBHTLT010000016.1"/>
</dbReference>
<reference evidence="10" key="1">
    <citation type="journal article" date="2019" name="Int. J. Syst. Evol. Microbiol.">
        <title>The Global Catalogue of Microorganisms (GCM) 10K type strain sequencing project: providing services to taxonomists for standard genome sequencing and annotation.</title>
        <authorList>
            <consortium name="The Broad Institute Genomics Platform"/>
            <consortium name="The Broad Institute Genome Sequencing Center for Infectious Disease"/>
            <person name="Wu L."/>
            <person name="Ma J."/>
        </authorList>
    </citation>
    <scope>NUCLEOTIDE SEQUENCE [LARGE SCALE GENOMIC DNA]</scope>
    <source>
        <strain evidence="10">CCUG 53915</strain>
    </source>
</reference>
<dbReference type="InterPro" id="IPR003395">
    <property type="entry name" value="RecF/RecN/SMC_N"/>
</dbReference>
<dbReference type="InterPro" id="IPR010935">
    <property type="entry name" value="SMC_hinge"/>
</dbReference>
<evidence type="ECO:0000256" key="6">
    <source>
        <dbReference type="HAMAP-Rule" id="MF_01894"/>
    </source>
</evidence>
<dbReference type="InterPro" id="IPR027417">
    <property type="entry name" value="P-loop_NTPase"/>
</dbReference>
<evidence type="ECO:0000313" key="10">
    <source>
        <dbReference type="Proteomes" id="UP001597231"/>
    </source>
</evidence>
<comment type="subunit">
    <text evidence="6">Homodimer.</text>
</comment>
<feature type="coiled-coil region" evidence="6">
    <location>
        <begin position="1002"/>
        <end position="1029"/>
    </location>
</feature>
<feature type="domain" description="SMC hinge" evidence="8">
    <location>
        <begin position="520"/>
        <end position="639"/>
    </location>
</feature>
<feature type="coiled-coil region" evidence="6">
    <location>
        <begin position="269"/>
        <end position="398"/>
    </location>
</feature>
<evidence type="ECO:0000256" key="4">
    <source>
        <dbReference type="ARBA" id="ARBA00023054"/>
    </source>
</evidence>
<sequence>MFLKRVEIVGFKSFAERIGIDFVPGVTAIVGPNGSGKSNITDAIRWVLGEQSAKSLRGAKMEDVIFAGSDSRKPLNFAEVSLILDNTNGLFPLDYTEISVSRRVFRSGESVYLLNGQQCRLKDINDVFMDSGVGKEAFSIISQGRVDEILNSRPEDRRSIFDEAAGVLKYKTRKRKAEHKLFETQDNLDRVLDILKELDNRIEPLRQNAEAAERHQYLSREIRDVDVQLLNFDGSKLREEMLLKAEQIELRQSEQEQMEKKILLTEQQVNATKTELNKIDEQINHYQKQLIEMSAETEKWEGRRLLSLEKRKNSEQQINRIENELSAAKKEKEALSLKLESAEAIVATTTSELEKLQTEMNEISQILKRSVKETEVEIEELKSNYIEQLNEEATLRSELRHVEERLEGEKTSSDRITEQTAVLQKKLLELNAEREEQLSVLSGLKKRKEEVELSYREADRLYNESEKELSGQQQMMHQALNKQSEMQGRLRALQSMEADFSGFYSGVKAILVAKKEGRLAGIDGAVAELIHVDDQYMKAVETALGGAMQHIITQTEKEARNAIAYLKQRNAGRATFLPRDVMKSRTIPYATIQIAESHPEFVGTADRLVQTDSEFRIIAENLLGNSIVAKTLAGASAIAKSIGYRYRVVTLDGDVVNAGGSLTGGGAKGQSSVFSRKAELETLTSQVERMASSIEIGHRKISDSKMAVAKHMHEKDTYRSTLESLQVEMSTIDVRIRELNVEIRTVESEISVAENGRAGALHVGTELNDRKEKLLRRHGEVKKSLVSIQAEVDTLERLAADRRNEEAALQNKQSELREKTAVLREQNGHQLSTIHELKQSLTLTEQKISSLLDEQALYSEDEMGIDLSPEEINARIEEASKRKKDMEISLNEQKGKRGELSASLDQSEKTLSDLRAESSKAVGSLNELRVAFSRLEVKYESITNRLLDEYGLYPDFDSVEQFDVEAARVKVDSLKAELEQIGPVNPGSIQEYKDVSERHAFLTEQRNDLIDAKNTLNEAMDEMDREMEMRFSTTFNAVKNRFHLVFKEMFGGGDADLILTQPDNLLETGVEIVARPPGKKLQNLSLLSGGERALTAITLLFSIIEVRPVPFCILDEVEAALDEANVIRYSRYLKKFSERTQFIVITHRKGTMEGADVLYGITMQESGVSKLISVKLSEMPAEVMS</sequence>
<protein>
    <recommendedName>
        <fullName evidence="6">Chromosome partition protein Smc</fullName>
    </recommendedName>
</protein>
<dbReference type="HAMAP" id="MF_01894">
    <property type="entry name" value="Smc_prok"/>
    <property type="match status" value="1"/>
</dbReference>
<name>A0ABW3TV33_9BACL</name>
<feature type="binding site" evidence="6">
    <location>
        <begin position="32"/>
        <end position="39"/>
    </location>
    <ligand>
        <name>ATP</name>
        <dbReference type="ChEBI" id="CHEBI:30616"/>
    </ligand>
</feature>
<dbReference type="SMART" id="SM00968">
    <property type="entry name" value="SMC_hinge"/>
    <property type="match status" value="1"/>
</dbReference>
<evidence type="ECO:0000259" key="8">
    <source>
        <dbReference type="SMART" id="SM00968"/>
    </source>
</evidence>
<dbReference type="Pfam" id="PF02463">
    <property type="entry name" value="SMC_N"/>
    <property type="match status" value="1"/>
</dbReference>
<keyword evidence="3 6" id="KW-0067">ATP-binding</keyword>
<gene>
    <name evidence="6 9" type="primary">smc</name>
    <name evidence="9" type="ORF">ACFQ38_03100</name>
</gene>
<dbReference type="Proteomes" id="UP001597231">
    <property type="component" value="Unassembled WGS sequence"/>
</dbReference>
<proteinExistence type="inferred from homology"/>
<evidence type="ECO:0000256" key="5">
    <source>
        <dbReference type="ARBA" id="ARBA00023125"/>
    </source>
</evidence>
<evidence type="ECO:0000256" key="2">
    <source>
        <dbReference type="ARBA" id="ARBA00022741"/>
    </source>
</evidence>
<evidence type="ECO:0000256" key="3">
    <source>
        <dbReference type="ARBA" id="ARBA00022840"/>
    </source>
</evidence>
<comment type="domain">
    <text evidence="6">Contains large globular domains required for ATP hydrolysis at each terminus and a third globular domain forming a flexible hinge near the middle of the molecule. These domains are separated by coiled-coil structures.</text>
</comment>
<comment type="function">
    <text evidence="6">Required for chromosome condensation and partitioning.</text>
</comment>
<feature type="compositionally biased region" description="Basic and acidic residues" evidence="7">
    <location>
        <begin position="883"/>
        <end position="899"/>
    </location>
</feature>
<dbReference type="InterPro" id="IPR024704">
    <property type="entry name" value="SMC"/>
</dbReference>
<dbReference type="Gene3D" id="3.40.50.300">
    <property type="entry name" value="P-loop containing nucleotide triphosphate hydrolases"/>
    <property type="match status" value="2"/>
</dbReference>
<dbReference type="NCBIfam" id="TIGR02168">
    <property type="entry name" value="SMC_prok_B"/>
    <property type="match status" value="1"/>
</dbReference>
<keyword evidence="2 6" id="KW-0547">Nucleotide-binding</keyword>
<dbReference type="InterPro" id="IPR011890">
    <property type="entry name" value="SMC_prok"/>
</dbReference>
<comment type="similarity">
    <text evidence="6">Belongs to the SMC family.</text>
</comment>
<feature type="region of interest" description="Disordered" evidence="7">
    <location>
        <begin position="883"/>
        <end position="905"/>
    </location>
</feature>
<organism evidence="9 10">
    <name type="scientific">Sporosarcina contaminans</name>
    <dbReference type="NCBI Taxonomy" id="633403"/>
    <lineage>
        <taxon>Bacteria</taxon>
        <taxon>Bacillati</taxon>
        <taxon>Bacillota</taxon>
        <taxon>Bacilli</taxon>
        <taxon>Bacillales</taxon>
        <taxon>Caryophanaceae</taxon>
        <taxon>Sporosarcina</taxon>
    </lineage>
</organism>
<comment type="subcellular location">
    <subcellularLocation>
        <location evidence="6">Cytoplasm</location>
    </subcellularLocation>
</comment>
<feature type="coiled-coil region" evidence="6">
    <location>
        <begin position="441"/>
        <end position="482"/>
    </location>
</feature>